<evidence type="ECO:0000256" key="3">
    <source>
        <dbReference type="ARBA" id="ARBA00022540"/>
    </source>
</evidence>
<dbReference type="SMART" id="SM00088">
    <property type="entry name" value="PINT"/>
    <property type="match status" value="1"/>
</dbReference>
<dbReference type="InParanoid" id="A0A1B7NER2"/>
<dbReference type="PROSITE" id="PS50250">
    <property type="entry name" value="PCI"/>
    <property type="match status" value="1"/>
</dbReference>
<evidence type="ECO:0000313" key="7">
    <source>
        <dbReference type="EMBL" id="OAX43342.1"/>
    </source>
</evidence>
<dbReference type="Pfam" id="PF01399">
    <property type="entry name" value="PCI"/>
    <property type="match status" value="1"/>
</dbReference>
<feature type="domain" description="PCI" evidence="6">
    <location>
        <begin position="203"/>
        <end position="366"/>
    </location>
</feature>
<comment type="similarity">
    <text evidence="1">Belongs to the CSN7/EIF3M family. CSN7 subfamily.</text>
</comment>
<dbReference type="InterPro" id="IPR027528">
    <property type="entry name" value="eIF3m"/>
</dbReference>
<dbReference type="InterPro" id="IPR045237">
    <property type="entry name" value="COPS7/eIF3m"/>
</dbReference>
<comment type="similarity">
    <text evidence="5">Belongs to the eIF-3 subunit M family.</text>
</comment>
<dbReference type="FunCoup" id="A0A1B7NER2">
    <property type="interactions" value="658"/>
</dbReference>
<keyword evidence="2 5" id="KW-0963">Cytoplasm</keyword>
<protein>
    <recommendedName>
        <fullName evidence="5">Eukaryotic translation initiation factor 3 subunit M</fullName>
        <shortName evidence="5">eIF3m</shortName>
    </recommendedName>
</protein>
<evidence type="ECO:0000256" key="4">
    <source>
        <dbReference type="ARBA" id="ARBA00022917"/>
    </source>
</evidence>
<dbReference type="HAMAP" id="MF_03012">
    <property type="entry name" value="eIF3m"/>
    <property type="match status" value="1"/>
</dbReference>
<evidence type="ECO:0000256" key="5">
    <source>
        <dbReference type="HAMAP-Rule" id="MF_03012"/>
    </source>
</evidence>
<dbReference type="GO" id="GO:0016282">
    <property type="term" value="C:eukaryotic 43S preinitiation complex"/>
    <property type="evidence" value="ECO:0007669"/>
    <property type="project" value="UniProtKB-UniRule"/>
</dbReference>
<keyword evidence="4 5" id="KW-0648">Protein biosynthesis</keyword>
<evidence type="ECO:0000256" key="2">
    <source>
        <dbReference type="ARBA" id="ARBA00022490"/>
    </source>
</evidence>
<evidence type="ECO:0000256" key="1">
    <source>
        <dbReference type="ARBA" id="ARBA00008482"/>
    </source>
</evidence>
<keyword evidence="3 5" id="KW-0396">Initiation factor</keyword>
<dbReference type="GO" id="GO:0033290">
    <property type="term" value="C:eukaryotic 48S preinitiation complex"/>
    <property type="evidence" value="ECO:0007669"/>
    <property type="project" value="UniProtKB-UniRule"/>
</dbReference>
<evidence type="ECO:0000313" key="8">
    <source>
        <dbReference type="Proteomes" id="UP000092154"/>
    </source>
</evidence>
<dbReference type="GO" id="GO:0001732">
    <property type="term" value="P:formation of cytoplasmic translation initiation complex"/>
    <property type="evidence" value="ECO:0007669"/>
    <property type="project" value="UniProtKB-UniRule"/>
</dbReference>
<comment type="subunit">
    <text evidence="5">Component of the eukaryotic translation initiation factor 3 (eIF-3) complex.</text>
</comment>
<dbReference type="PANTHER" id="PTHR15350">
    <property type="entry name" value="COP9 SIGNALOSOME COMPLEX SUBUNIT 7/DENDRITIC CELL PROTEIN GA17"/>
    <property type="match status" value="1"/>
</dbReference>
<accession>A0A1B7NER2</accession>
<comment type="subcellular location">
    <subcellularLocation>
        <location evidence="5">Cytoplasm</location>
    </subcellularLocation>
</comment>
<sequence length="426" mass="47392">MTTTDSVSVFAEGTFEEQIQELVDYVTRSSAEDERAAVLQSFQDIVKTDEGAKPVEMDEERRRHAVAFVLDRTKNLGDGSEQEIEGYFNLLVSHLLTLWSTDSSETELHISSLLGVLAASPSDHASVRYRIISNLFNATPRDSSLRLPIYTALLQVAAANAELETLRLSRNDVEQWLQEWNISSEERSQFLKSIVDAFIKSGQPETAYQYTLSYVSSLPTSSPDGQSAAIDAIALALRLPTLFDLDPLFKLDAVVAAKDHKLFSLLQVFLNGGLPEFRSWIEKHHDVPEKYELDLAQLERKIRLLSFASLGFAHIGQDLPYSEVASTLQIELNQVEKWAIDVIRTGLLSGKLSQTMQSLHVYRSSARTFEQEQWEALERRLVAWKAGLASVLEVVTSAQDRGGGSSVSEVVQQVVQTGESVQVDAA</sequence>
<proteinExistence type="inferred from homology"/>
<organism evidence="7 8">
    <name type="scientific">Rhizopogon vinicolor AM-OR11-026</name>
    <dbReference type="NCBI Taxonomy" id="1314800"/>
    <lineage>
        <taxon>Eukaryota</taxon>
        <taxon>Fungi</taxon>
        <taxon>Dikarya</taxon>
        <taxon>Basidiomycota</taxon>
        <taxon>Agaricomycotina</taxon>
        <taxon>Agaricomycetes</taxon>
        <taxon>Agaricomycetidae</taxon>
        <taxon>Boletales</taxon>
        <taxon>Suillineae</taxon>
        <taxon>Rhizopogonaceae</taxon>
        <taxon>Rhizopogon</taxon>
    </lineage>
</organism>
<dbReference type="PANTHER" id="PTHR15350:SF2">
    <property type="entry name" value="EUKARYOTIC TRANSLATION INITIATION FACTOR 3 SUBUNIT M"/>
    <property type="match status" value="1"/>
</dbReference>
<dbReference type="STRING" id="1314800.A0A1B7NER2"/>
<dbReference type="OrthoDB" id="10267031at2759"/>
<comment type="function">
    <text evidence="5">Component of the eukaryotic translation initiation factor 3 (eIF-3) complex, which is involved in protein synthesis of a specialized repertoire of mRNAs and, together with other initiation factors, stimulates binding of mRNA and methionyl-tRNAi to the 40S ribosome. The eIF-3 complex specifically targets and initiates translation of a subset of mRNAs involved in cell proliferation.</text>
</comment>
<dbReference type="AlphaFoldDB" id="A0A1B7NER2"/>
<dbReference type="Pfam" id="PF18005">
    <property type="entry name" value="eIF3m_C_helix"/>
    <property type="match status" value="1"/>
</dbReference>
<keyword evidence="8" id="KW-1185">Reference proteome</keyword>
<evidence type="ECO:0000259" key="6">
    <source>
        <dbReference type="PROSITE" id="PS50250"/>
    </source>
</evidence>
<dbReference type="InterPro" id="IPR000717">
    <property type="entry name" value="PCI_dom"/>
</dbReference>
<dbReference type="InterPro" id="IPR040750">
    <property type="entry name" value="eIF3m_C_helix"/>
</dbReference>
<reference evidence="7 8" key="1">
    <citation type="submission" date="2016-06" db="EMBL/GenBank/DDBJ databases">
        <title>Comparative genomics of the ectomycorrhizal sister species Rhizopogon vinicolor and Rhizopogon vesiculosus (Basidiomycota: Boletales) reveals a divergence of the mating type B locus.</title>
        <authorList>
            <consortium name="DOE Joint Genome Institute"/>
            <person name="Mujic A.B."/>
            <person name="Kuo A."/>
            <person name="Tritt A."/>
            <person name="Lipzen A."/>
            <person name="Chen C."/>
            <person name="Johnson J."/>
            <person name="Sharma A."/>
            <person name="Barry K."/>
            <person name="Grigoriev I.V."/>
            <person name="Spatafora J.W."/>
        </authorList>
    </citation>
    <scope>NUCLEOTIDE SEQUENCE [LARGE SCALE GENOMIC DNA]</scope>
    <source>
        <strain evidence="7 8">AM-OR11-026</strain>
    </source>
</reference>
<dbReference type="Proteomes" id="UP000092154">
    <property type="component" value="Unassembled WGS sequence"/>
</dbReference>
<gene>
    <name evidence="7" type="ORF">K503DRAFT_765906</name>
</gene>
<dbReference type="GO" id="GO:0003743">
    <property type="term" value="F:translation initiation factor activity"/>
    <property type="evidence" value="ECO:0007669"/>
    <property type="project" value="UniProtKB-UniRule"/>
</dbReference>
<name>A0A1B7NER2_9AGAM</name>
<dbReference type="EMBL" id="KV448139">
    <property type="protein sequence ID" value="OAX43342.1"/>
    <property type="molecule type" value="Genomic_DNA"/>
</dbReference>
<dbReference type="GO" id="GO:0071541">
    <property type="term" value="C:eukaryotic translation initiation factor 3 complex, eIF3m"/>
    <property type="evidence" value="ECO:0007669"/>
    <property type="project" value="UniProtKB-UniRule"/>
</dbReference>